<evidence type="ECO:0000313" key="2">
    <source>
        <dbReference type="EnsemblMetazoa" id="CJA19741.1"/>
    </source>
</evidence>
<name>A0A8R1E280_CAEJA</name>
<sequence>MNETQKNAAAATNKKWEWKQSKAEEASQETDETPQDNDDYTLSSLTTTWPLHATRRRHRSSQLNTRETQACRHGGFLCMRTACWRLRF</sequence>
<accession>A0A8R1E280</accession>
<dbReference type="Proteomes" id="UP000005237">
    <property type="component" value="Unassembled WGS sequence"/>
</dbReference>
<feature type="compositionally biased region" description="Low complexity" evidence="1">
    <location>
        <begin position="1"/>
        <end position="13"/>
    </location>
</feature>
<evidence type="ECO:0000313" key="3">
    <source>
        <dbReference type="Proteomes" id="UP000005237"/>
    </source>
</evidence>
<dbReference type="EnsemblMetazoa" id="CJA19741.1">
    <property type="protein sequence ID" value="CJA19741.1"/>
    <property type="gene ID" value="WBGene00175312"/>
</dbReference>
<protein>
    <submittedName>
        <fullName evidence="2">Uncharacterized protein</fullName>
    </submittedName>
</protein>
<feature type="compositionally biased region" description="Basic and acidic residues" evidence="1">
    <location>
        <begin position="14"/>
        <end position="25"/>
    </location>
</feature>
<reference evidence="2" key="2">
    <citation type="submission" date="2022-06" db="UniProtKB">
        <authorList>
            <consortium name="EnsemblMetazoa"/>
        </authorList>
    </citation>
    <scope>IDENTIFICATION</scope>
    <source>
        <strain evidence="2">DF5081</strain>
    </source>
</reference>
<evidence type="ECO:0000256" key="1">
    <source>
        <dbReference type="SAM" id="MobiDB-lite"/>
    </source>
</evidence>
<feature type="region of interest" description="Disordered" evidence="1">
    <location>
        <begin position="1"/>
        <end position="44"/>
    </location>
</feature>
<proteinExistence type="predicted"/>
<feature type="compositionally biased region" description="Acidic residues" evidence="1">
    <location>
        <begin position="26"/>
        <end position="39"/>
    </location>
</feature>
<dbReference type="AlphaFoldDB" id="A0A8R1E280"/>
<keyword evidence="3" id="KW-1185">Reference proteome</keyword>
<organism evidence="2 3">
    <name type="scientific">Caenorhabditis japonica</name>
    <dbReference type="NCBI Taxonomy" id="281687"/>
    <lineage>
        <taxon>Eukaryota</taxon>
        <taxon>Metazoa</taxon>
        <taxon>Ecdysozoa</taxon>
        <taxon>Nematoda</taxon>
        <taxon>Chromadorea</taxon>
        <taxon>Rhabditida</taxon>
        <taxon>Rhabditina</taxon>
        <taxon>Rhabditomorpha</taxon>
        <taxon>Rhabditoidea</taxon>
        <taxon>Rhabditidae</taxon>
        <taxon>Peloderinae</taxon>
        <taxon>Caenorhabditis</taxon>
    </lineage>
</organism>
<reference evidence="3" key="1">
    <citation type="submission" date="2010-08" db="EMBL/GenBank/DDBJ databases">
        <authorList>
            <consortium name="Caenorhabditis japonica Sequencing Consortium"/>
            <person name="Wilson R.K."/>
        </authorList>
    </citation>
    <scope>NUCLEOTIDE SEQUENCE [LARGE SCALE GENOMIC DNA]</scope>
    <source>
        <strain evidence="3">DF5081</strain>
    </source>
</reference>